<evidence type="ECO:0000259" key="14">
    <source>
        <dbReference type="PROSITE" id="PS50109"/>
    </source>
</evidence>
<feature type="transmembrane region" description="Helical" evidence="13">
    <location>
        <begin position="27"/>
        <end position="44"/>
    </location>
</feature>
<keyword evidence="8 15" id="KW-0418">Kinase</keyword>
<dbReference type="InterPro" id="IPR005467">
    <property type="entry name" value="His_kinase_dom"/>
</dbReference>
<dbReference type="GO" id="GO:0005886">
    <property type="term" value="C:plasma membrane"/>
    <property type="evidence" value="ECO:0007669"/>
    <property type="project" value="TreeGrafter"/>
</dbReference>
<dbReference type="GO" id="GO:0005524">
    <property type="term" value="F:ATP binding"/>
    <property type="evidence" value="ECO:0007669"/>
    <property type="project" value="UniProtKB-KW"/>
</dbReference>
<keyword evidence="12 13" id="KW-0472">Membrane</keyword>
<evidence type="ECO:0000256" key="8">
    <source>
        <dbReference type="ARBA" id="ARBA00022777"/>
    </source>
</evidence>
<dbReference type="SUPFAM" id="SSF55781">
    <property type="entry name" value="GAF domain-like"/>
    <property type="match status" value="1"/>
</dbReference>
<dbReference type="Gene3D" id="3.30.450.40">
    <property type="match status" value="1"/>
</dbReference>
<evidence type="ECO:0000256" key="3">
    <source>
        <dbReference type="ARBA" id="ARBA00012438"/>
    </source>
</evidence>
<dbReference type="SMART" id="SM00387">
    <property type="entry name" value="HATPase_c"/>
    <property type="match status" value="1"/>
</dbReference>
<evidence type="ECO:0000256" key="10">
    <source>
        <dbReference type="ARBA" id="ARBA00022989"/>
    </source>
</evidence>
<dbReference type="SUPFAM" id="SSF47384">
    <property type="entry name" value="Homodimeric domain of signal transducing histidine kinase"/>
    <property type="match status" value="1"/>
</dbReference>
<organism evidence="15 16">
    <name type="scientific">Clostridium grantii DSM 8605</name>
    <dbReference type="NCBI Taxonomy" id="1121316"/>
    <lineage>
        <taxon>Bacteria</taxon>
        <taxon>Bacillati</taxon>
        <taxon>Bacillota</taxon>
        <taxon>Clostridia</taxon>
        <taxon>Eubacteriales</taxon>
        <taxon>Clostridiaceae</taxon>
        <taxon>Clostridium</taxon>
    </lineage>
</organism>
<dbReference type="STRING" id="1121316.SAMN02745207_01153"/>
<reference evidence="15 16" key="1">
    <citation type="submission" date="2016-11" db="EMBL/GenBank/DDBJ databases">
        <authorList>
            <person name="Jaros S."/>
            <person name="Januszkiewicz K."/>
            <person name="Wedrychowicz H."/>
        </authorList>
    </citation>
    <scope>NUCLEOTIDE SEQUENCE [LARGE SCALE GENOMIC DNA]</scope>
    <source>
        <strain evidence="15 16">DSM 8605</strain>
    </source>
</reference>
<evidence type="ECO:0000313" key="16">
    <source>
        <dbReference type="Proteomes" id="UP000184447"/>
    </source>
</evidence>
<dbReference type="AlphaFoldDB" id="A0A1M5T1H9"/>
<dbReference type="CDD" id="cd00075">
    <property type="entry name" value="HATPase"/>
    <property type="match status" value="1"/>
</dbReference>
<dbReference type="Pfam" id="PF02518">
    <property type="entry name" value="HATPase_c"/>
    <property type="match status" value="1"/>
</dbReference>
<gene>
    <name evidence="15" type="ORF">SAMN02745207_01153</name>
</gene>
<keyword evidence="16" id="KW-1185">Reference proteome</keyword>
<evidence type="ECO:0000256" key="1">
    <source>
        <dbReference type="ARBA" id="ARBA00000085"/>
    </source>
</evidence>
<evidence type="ECO:0000256" key="2">
    <source>
        <dbReference type="ARBA" id="ARBA00004141"/>
    </source>
</evidence>
<dbReference type="InterPro" id="IPR052023">
    <property type="entry name" value="Histidine_kinase_KdpD"/>
</dbReference>
<dbReference type="OrthoDB" id="9806130at2"/>
<dbReference type="SUPFAM" id="SSF55874">
    <property type="entry name" value="ATPase domain of HSP90 chaperone/DNA topoisomerase II/histidine kinase"/>
    <property type="match status" value="1"/>
</dbReference>
<dbReference type="PROSITE" id="PS50109">
    <property type="entry name" value="HIS_KIN"/>
    <property type="match status" value="1"/>
</dbReference>
<comment type="subcellular location">
    <subcellularLocation>
        <location evidence="2">Membrane</location>
        <topology evidence="2">Multi-pass membrane protein</topology>
    </subcellularLocation>
</comment>
<dbReference type="InterPro" id="IPR036890">
    <property type="entry name" value="HATPase_C_sf"/>
</dbReference>
<dbReference type="CDD" id="cd00082">
    <property type="entry name" value="HisKA"/>
    <property type="match status" value="1"/>
</dbReference>
<evidence type="ECO:0000256" key="4">
    <source>
        <dbReference type="ARBA" id="ARBA00022553"/>
    </source>
</evidence>
<feature type="domain" description="Histidine kinase" evidence="14">
    <location>
        <begin position="305"/>
        <end position="522"/>
    </location>
</feature>
<dbReference type="Gene3D" id="1.10.287.130">
    <property type="match status" value="1"/>
</dbReference>
<dbReference type="GO" id="GO:0000155">
    <property type="term" value="F:phosphorelay sensor kinase activity"/>
    <property type="evidence" value="ECO:0007669"/>
    <property type="project" value="InterPro"/>
</dbReference>
<keyword evidence="6 13" id="KW-0812">Transmembrane</keyword>
<dbReference type="Proteomes" id="UP000184447">
    <property type="component" value="Unassembled WGS sequence"/>
</dbReference>
<keyword evidence="4" id="KW-0597">Phosphoprotein</keyword>
<dbReference type="PRINTS" id="PR00344">
    <property type="entry name" value="BCTRLSENSOR"/>
</dbReference>
<protein>
    <recommendedName>
        <fullName evidence="3">histidine kinase</fullName>
        <ecNumber evidence="3">2.7.13.3</ecNumber>
    </recommendedName>
</protein>
<dbReference type="InterPro" id="IPR036097">
    <property type="entry name" value="HisK_dim/P_sf"/>
</dbReference>
<keyword evidence="9" id="KW-0067">ATP-binding</keyword>
<evidence type="ECO:0000256" key="13">
    <source>
        <dbReference type="SAM" id="Phobius"/>
    </source>
</evidence>
<evidence type="ECO:0000256" key="9">
    <source>
        <dbReference type="ARBA" id="ARBA00022840"/>
    </source>
</evidence>
<dbReference type="PANTHER" id="PTHR45569:SF1">
    <property type="entry name" value="SENSOR PROTEIN KDPD"/>
    <property type="match status" value="1"/>
</dbReference>
<evidence type="ECO:0000256" key="11">
    <source>
        <dbReference type="ARBA" id="ARBA00023012"/>
    </source>
</evidence>
<dbReference type="InterPro" id="IPR003594">
    <property type="entry name" value="HATPase_dom"/>
</dbReference>
<accession>A0A1M5T1H9</accession>
<dbReference type="EMBL" id="FQXM01000005">
    <property type="protein sequence ID" value="SHH44631.1"/>
    <property type="molecule type" value="Genomic_DNA"/>
</dbReference>
<evidence type="ECO:0000313" key="15">
    <source>
        <dbReference type="EMBL" id="SHH44631.1"/>
    </source>
</evidence>
<dbReference type="EC" id="2.7.13.3" evidence="3"/>
<dbReference type="PANTHER" id="PTHR45569">
    <property type="entry name" value="SENSOR PROTEIN KDPD"/>
    <property type="match status" value="1"/>
</dbReference>
<dbReference type="Pfam" id="PF13493">
    <property type="entry name" value="DUF4118"/>
    <property type="match status" value="1"/>
</dbReference>
<evidence type="ECO:0000256" key="7">
    <source>
        <dbReference type="ARBA" id="ARBA00022741"/>
    </source>
</evidence>
<dbReference type="Gene3D" id="1.20.120.620">
    <property type="entry name" value="Backbone structure of the membrane domain of e. Coli histidine kinase receptor kdpd"/>
    <property type="match status" value="1"/>
</dbReference>
<keyword evidence="11" id="KW-0902">Two-component regulatory system</keyword>
<evidence type="ECO:0000256" key="6">
    <source>
        <dbReference type="ARBA" id="ARBA00022692"/>
    </source>
</evidence>
<sequence>MSLIDLIKKLHKKKITSFNLESLKFNLVKFIAIMFGATLLAFMFKYINISESNIIISFILAVQLIAKNTDGYLYGILASITGVLTFNFFFVEPYYKFISYSPYYAATFIIMLSAAILTSTLTAKVKQEALLSNQREKRTEILYQINKSLLMVRGLNELVEVCTKDFANLFNRSVIISIVNSSNCLEPPYIHRFNNDLNANFFDLSLERTIINDTLNSEKPTGVGTHIHSDIDAYYIPIKGQNGNIGVLGVSCFENNYLSDEQKYLLEAVTAQIALAVERENLWKKQQLSKMEVERERLRSNLLRGISHDLRTPLTGILGATSTISENYDILHTDIKKSLLKDIYEETSWLIHSIENILSLTKIDEGNLDVKKNMEAVEEIIGSAVSRVRKLCGFHTIKINIPNDLILIPIDGMLIEKVFINLLDNAIKYTPQNSTIIVSAELEIDNIIFEVSDNGTGINEESLPLVFNRFYTGTSSNKDIRHGTGLGLAICESIITAHKGKIYAFNNEFHGATFRFILPTRSDRNDK</sequence>
<dbReference type="FunFam" id="3.30.565.10:FF:000042">
    <property type="entry name" value="Two-component sensor histidine kinase KdpD"/>
    <property type="match status" value="1"/>
</dbReference>
<dbReference type="Pfam" id="PF00512">
    <property type="entry name" value="HisKA"/>
    <property type="match status" value="1"/>
</dbReference>
<dbReference type="InterPro" id="IPR004358">
    <property type="entry name" value="Sig_transdc_His_kin-like_C"/>
</dbReference>
<feature type="transmembrane region" description="Helical" evidence="13">
    <location>
        <begin position="103"/>
        <end position="123"/>
    </location>
</feature>
<keyword evidence="10 13" id="KW-1133">Transmembrane helix</keyword>
<keyword evidence="5" id="KW-0808">Transferase</keyword>
<dbReference type="SMART" id="SM00388">
    <property type="entry name" value="HisKA"/>
    <property type="match status" value="1"/>
</dbReference>
<keyword evidence="7" id="KW-0547">Nucleotide-binding</keyword>
<evidence type="ECO:0000256" key="12">
    <source>
        <dbReference type="ARBA" id="ARBA00023136"/>
    </source>
</evidence>
<dbReference type="GO" id="GO:0042802">
    <property type="term" value="F:identical protein binding"/>
    <property type="evidence" value="ECO:0007669"/>
    <property type="project" value="UniProtKB-ARBA"/>
</dbReference>
<evidence type="ECO:0000256" key="5">
    <source>
        <dbReference type="ARBA" id="ARBA00022679"/>
    </source>
</evidence>
<dbReference type="RefSeq" id="WP_073337481.1">
    <property type="nucleotide sequence ID" value="NZ_FQXM01000005.1"/>
</dbReference>
<dbReference type="Gene3D" id="3.30.565.10">
    <property type="entry name" value="Histidine kinase-like ATPase, C-terminal domain"/>
    <property type="match status" value="1"/>
</dbReference>
<dbReference type="InterPro" id="IPR029016">
    <property type="entry name" value="GAF-like_dom_sf"/>
</dbReference>
<comment type="catalytic activity">
    <reaction evidence="1">
        <text>ATP + protein L-histidine = ADP + protein N-phospho-L-histidine.</text>
        <dbReference type="EC" id="2.7.13.3"/>
    </reaction>
</comment>
<name>A0A1M5T1H9_9CLOT</name>
<dbReference type="InterPro" id="IPR003661">
    <property type="entry name" value="HisK_dim/P_dom"/>
</dbReference>
<feature type="transmembrane region" description="Helical" evidence="13">
    <location>
        <begin position="72"/>
        <end position="91"/>
    </location>
</feature>
<proteinExistence type="predicted"/>
<dbReference type="InterPro" id="IPR025201">
    <property type="entry name" value="KdpD_TM"/>
</dbReference>
<dbReference type="InterPro" id="IPR038318">
    <property type="entry name" value="KdpD_sf"/>
</dbReference>